<evidence type="ECO:0000256" key="1">
    <source>
        <dbReference type="ARBA" id="ARBA00023015"/>
    </source>
</evidence>
<dbReference type="STRING" id="1137280.D777_01632"/>
<reference evidence="5 6" key="1">
    <citation type="submission" date="2012-12" db="EMBL/GenBank/DDBJ databases">
        <title>Genome assembly of Marinobacter sp. AK21.</title>
        <authorList>
            <person name="Khatri I."/>
            <person name="Kumar R."/>
            <person name="Vaidya B."/>
            <person name="Subramanian S."/>
            <person name="Pinnaka A."/>
        </authorList>
    </citation>
    <scope>NUCLEOTIDE SEQUENCE [LARGE SCALE GENOMIC DNA]</scope>
    <source>
        <strain evidence="5 6">AK21</strain>
    </source>
</reference>
<keyword evidence="3" id="KW-0804">Transcription</keyword>
<name>A0A072N2W2_9GAMM</name>
<dbReference type="Gene3D" id="1.10.10.60">
    <property type="entry name" value="Homeodomain-like"/>
    <property type="match status" value="1"/>
</dbReference>
<feature type="domain" description="HTH araC/xylS-type" evidence="4">
    <location>
        <begin position="140"/>
        <end position="239"/>
    </location>
</feature>
<accession>A0A072N2W2</accession>
<evidence type="ECO:0000256" key="3">
    <source>
        <dbReference type="ARBA" id="ARBA00023163"/>
    </source>
</evidence>
<dbReference type="PROSITE" id="PS01124">
    <property type="entry name" value="HTH_ARAC_FAMILY_2"/>
    <property type="match status" value="1"/>
</dbReference>
<dbReference type="PATRIC" id="fig|1137280.3.peg.1444"/>
<evidence type="ECO:0000259" key="4">
    <source>
        <dbReference type="PROSITE" id="PS01124"/>
    </source>
</evidence>
<proteinExistence type="predicted"/>
<dbReference type="EMBL" id="ANIE01000005">
    <property type="protein sequence ID" value="KEF31283.1"/>
    <property type="molecule type" value="Genomic_DNA"/>
</dbReference>
<organism evidence="5 6">
    <name type="scientific">Marinobacter nitratireducens</name>
    <dbReference type="NCBI Taxonomy" id="1137280"/>
    <lineage>
        <taxon>Bacteria</taxon>
        <taxon>Pseudomonadati</taxon>
        <taxon>Pseudomonadota</taxon>
        <taxon>Gammaproteobacteria</taxon>
        <taxon>Pseudomonadales</taxon>
        <taxon>Marinobacteraceae</taxon>
        <taxon>Marinobacter</taxon>
    </lineage>
</organism>
<dbReference type="InterPro" id="IPR050204">
    <property type="entry name" value="AraC_XylS_family_regulators"/>
</dbReference>
<keyword evidence="2" id="KW-0238">DNA-binding</keyword>
<protein>
    <submittedName>
        <fullName evidence="5">Transcriptional regulator, AraC family</fullName>
    </submittedName>
</protein>
<comment type="caution">
    <text evidence="5">The sequence shown here is derived from an EMBL/GenBank/DDBJ whole genome shotgun (WGS) entry which is preliminary data.</text>
</comment>
<dbReference type="GO" id="GO:0043565">
    <property type="term" value="F:sequence-specific DNA binding"/>
    <property type="evidence" value="ECO:0007669"/>
    <property type="project" value="InterPro"/>
</dbReference>
<evidence type="ECO:0000256" key="2">
    <source>
        <dbReference type="ARBA" id="ARBA00023125"/>
    </source>
</evidence>
<keyword evidence="1" id="KW-0805">Transcription regulation</keyword>
<dbReference type="SMART" id="SM00342">
    <property type="entry name" value="HTH_ARAC"/>
    <property type="match status" value="1"/>
</dbReference>
<evidence type="ECO:0000313" key="6">
    <source>
        <dbReference type="Proteomes" id="UP000035057"/>
    </source>
</evidence>
<dbReference type="OrthoDB" id="5295226at2"/>
<sequence>MKRKNWEGDIVFSHSTAIFRGHVGDNKLHSHWASQLTISLDDELAFETSSGAQSAKAVYFPSNTPHRLESGFVCSIYFDPLADSFCRALNKSAADGWTAISLNDLPRALAQIDASTDLRALLNSELLSLPDMVSPDPRLEAVIREIKARLAEGDDIDRDSLADIAHLSPTRFSHWFVERTGVPLRSYRKWLKLRVAVDAVLEGRNPMEAATLAGFSDLAHMSRVFSESFGFTYMDAMRAWERSNKL</sequence>
<dbReference type="Proteomes" id="UP000035057">
    <property type="component" value="Unassembled WGS sequence"/>
</dbReference>
<dbReference type="InterPro" id="IPR018060">
    <property type="entry name" value="HTH_AraC"/>
</dbReference>
<dbReference type="PANTHER" id="PTHR46796">
    <property type="entry name" value="HTH-TYPE TRANSCRIPTIONAL ACTIVATOR RHAS-RELATED"/>
    <property type="match status" value="1"/>
</dbReference>
<dbReference type="Pfam" id="PF12833">
    <property type="entry name" value="HTH_18"/>
    <property type="match status" value="1"/>
</dbReference>
<dbReference type="AlphaFoldDB" id="A0A072N2W2"/>
<dbReference type="RefSeq" id="WP_051668998.1">
    <property type="nucleotide sequence ID" value="NZ_ANIE01000005.1"/>
</dbReference>
<evidence type="ECO:0000313" key="5">
    <source>
        <dbReference type="EMBL" id="KEF31283.1"/>
    </source>
</evidence>
<gene>
    <name evidence="5" type="ORF">D777_01632</name>
</gene>
<dbReference type="GO" id="GO:0003700">
    <property type="term" value="F:DNA-binding transcription factor activity"/>
    <property type="evidence" value="ECO:0007669"/>
    <property type="project" value="InterPro"/>
</dbReference>
<keyword evidence="6" id="KW-1185">Reference proteome</keyword>